<dbReference type="AlphaFoldDB" id="A0A139H031"/>
<evidence type="ECO:0000256" key="1">
    <source>
        <dbReference type="SAM" id="MobiDB-lite"/>
    </source>
</evidence>
<reference evidence="2 3" key="1">
    <citation type="submission" date="2015-07" db="EMBL/GenBank/DDBJ databases">
        <title>Comparative genomics of the Sigatoka disease complex on banana suggests a link between parallel evolutionary changes in Pseudocercospora fijiensis and Pseudocercospora eumusae and increased virulence on the banana host.</title>
        <authorList>
            <person name="Chang T.-C."/>
            <person name="Salvucci A."/>
            <person name="Crous P.W."/>
            <person name="Stergiopoulos I."/>
        </authorList>
    </citation>
    <scope>NUCLEOTIDE SEQUENCE [LARGE SCALE GENOMIC DNA]</scope>
    <source>
        <strain evidence="2 3">CBS 114824</strain>
    </source>
</reference>
<dbReference type="Proteomes" id="UP000070133">
    <property type="component" value="Unassembled WGS sequence"/>
</dbReference>
<feature type="region of interest" description="Disordered" evidence="1">
    <location>
        <begin position="50"/>
        <end position="70"/>
    </location>
</feature>
<dbReference type="EMBL" id="LFZN01000202">
    <property type="protein sequence ID" value="KXS95748.1"/>
    <property type="molecule type" value="Genomic_DNA"/>
</dbReference>
<evidence type="ECO:0000313" key="3">
    <source>
        <dbReference type="Proteomes" id="UP000070133"/>
    </source>
</evidence>
<gene>
    <name evidence="2" type="ORF">AC578_5305</name>
</gene>
<sequence length="191" mass="21047">MGQVVTAQALRSIGSLCRTFKQINPHQSYRVIIREKSFATSISIPAMVQTPTHRRQAEQTSMEKRKPNRTWTHGRRLHEIDGQMSPNETNRLLRRCRALQNGPEDERDFAVAPKSPSPSCPGSNAINRASPSKNKSPAKFLSPAGAHPSEHCKGAGAPLTDPSAEVQTVEKQALQSPFGRSGKERASKEEK</sequence>
<proteinExistence type="predicted"/>
<feature type="region of interest" description="Disordered" evidence="1">
    <location>
        <begin position="103"/>
        <end position="191"/>
    </location>
</feature>
<keyword evidence="3" id="KW-1185">Reference proteome</keyword>
<name>A0A139H031_9PEZI</name>
<protein>
    <submittedName>
        <fullName evidence="2">Uncharacterized protein</fullName>
    </submittedName>
</protein>
<evidence type="ECO:0000313" key="2">
    <source>
        <dbReference type="EMBL" id="KXS95748.1"/>
    </source>
</evidence>
<feature type="compositionally biased region" description="Polar residues" evidence="1">
    <location>
        <begin position="165"/>
        <end position="175"/>
    </location>
</feature>
<accession>A0A139H031</accession>
<comment type="caution">
    <text evidence="2">The sequence shown here is derived from an EMBL/GenBank/DDBJ whole genome shotgun (WGS) entry which is preliminary data.</text>
</comment>
<feature type="compositionally biased region" description="Basic and acidic residues" evidence="1">
    <location>
        <begin position="181"/>
        <end position="191"/>
    </location>
</feature>
<organism evidence="2 3">
    <name type="scientific">Pseudocercospora eumusae</name>
    <dbReference type="NCBI Taxonomy" id="321146"/>
    <lineage>
        <taxon>Eukaryota</taxon>
        <taxon>Fungi</taxon>
        <taxon>Dikarya</taxon>
        <taxon>Ascomycota</taxon>
        <taxon>Pezizomycotina</taxon>
        <taxon>Dothideomycetes</taxon>
        <taxon>Dothideomycetidae</taxon>
        <taxon>Mycosphaerellales</taxon>
        <taxon>Mycosphaerellaceae</taxon>
        <taxon>Pseudocercospora</taxon>
    </lineage>
</organism>
<feature type="compositionally biased region" description="Polar residues" evidence="1">
    <location>
        <begin position="120"/>
        <end position="135"/>
    </location>
</feature>
<feature type="compositionally biased region" description="Basic and acidic residues" evidence="1">
    <location>
        <begin position="55"/>
        <end position="65"/>
    </location>
</feature>